<sequence>MGFHGAFLLAVIAMTSSRTYSTPITTHCGKPADVVFVIDISSSIWPREFNKYALTFLQNVVSMFNVGPGENQTRVGAVTFSTDVRLEFNLNSYMKKSDVLGAISKIRVTGGNTFTDKALKYVAANMFSEKNGGRPDVADIIIVLTDGKSSSPAKTIIEAENARQRGAAIFSIGVGEADDTELMQIASSPPSQFKFKVTDFAALDSIMLELALKACE</sequence>
<dbReference type="InterPro" id="IPR002035">
    <property type="entry name" value="VWF_A"/>
</dbReference>
<dbReference type="PANTHER" id="PTHR24020">
    <property type="entry name" value="COLLAGEN ALPHA"/>
    <property type="match status" value="1"/>
</dbReference>
<dbReference type="Proteomes" id="UP000678393">
    <property type="component" value="Unassembled WGS sequence"/>
</dbReference>
<name>A0A8S3YS88_9EUPU</name>
<comment type="caution">
    <text evidence="8">The sequence shown here is derived from an EMBL/GenBank/DDBJ whole genome shotgun (WGS) entry which is preliminary data.</text>
</comment>
<keyword evidence="2" id="KW-0964">Secreted</keyword>
<dbReference type="GO" id="GO:0005576">
    <property type="term" value="C:extracellular region"/>
    <property type="evidence" value="ECO:0007669"/>
    <property type="project" value="UniProtKB-SubCell"/>
</dbReference>
<gene>
    <name evidence="8" type="ORF">CUNI_LOCUS5605</name>
</gene>
<dbReference type="FunFam" id="3.40.50.410:FF:000004">
    <property type="entry name" value="collagen alpha-6(VI) chain"/>
    <property type="match status" value="1"/>
</dbReference>
<evidence type="ECO:0000256" key="2">
    <source>
        <dbReference type="ARBA" id="ARBA00022525"/>
    </source>
</evidence>
<evidence type="ECO:0000256" key="6">
    <source>
        <dbReference type="SAM" id="SignalP"/>
    </source>
</evidence>
<keyword evidence="9" id="KW-1185">Reference proteome</keyword>
<dbReference type="SUPFAM" id="SSF53300">
    <property type="entry name" value="vWA-like"/>
    <property type="match status" value="1"/>
</dbReference>
<dbReference type="PRINTS" id="PR00453">
    <property type="entry name" value="VWFADOMAIN"/>
</dbReference>
<dbReference type="PANTHER" id="PTHR24020:SF84">
    <property type="entry name" value="VWFA DOMAIN-CONTAINING PROTEIN"/>
    <property type="match status" value="1"/>
</dbReference>
<comment type="subcellular location">
    <subcellularLocation>
        <location evidence="1">Secreted</location>
    </subcellularLocation>
</comment>
<dbReference type="OrthoDB" id="6132182at2759"/>
<keyword evidence="3 6" id="KW-0732">Signal</keyword>
<dbReference type="SMART" id="SM00327">
    <property type="entry name" value="VWA"/>
    <property type="match status" value="1"/>
</dbReference>
<dbReference type="InterPro" id="IPR050525">
    <property type="entry name" value="ECM_Assembly_Org"/>
</dbReference>
<feature type="signal peptide" evidence="6">
    <location>
        <begin position="1"/>
        <end position="21"/>
    </location>
</feature>
<accession>A0A8S3YS88</accession>
<evidence type="ECO:0000256" key="1">
    <source>
        <dbReference type="ARBA" id="ARBA00004613"/>
    </source>
</evidence>
<evidence type="ECO:0000259" key="7">
    <source>
        <dbReference type="PROSITE" id="PS50234"/>
    </source>
</evidence>
<feature type="non-terminal residue" evidence="8">
    <location>
        <position position="1"/>
    </location>
</feature>
<evidence type="ECO:0000313" key="8">
    <source>
        <dbReference type="EMBL" id="CAG5120047.1"/>
    </source>
</evidence>
<dbReference type="Pfam" id="PF00092">
    <property type="entry name" value="VWA"/>
    <property type="match status" value="1"/>
</dbReference>
<keyword evidence="5" id="KW-0325">Glycoprotein</keyword>
<dbReference type="Gene3D" id="3.40.50.410">
    <property type="entry name" value="von Willebrand factor, type A domain"/>
    <property type="match status" value="1"/>
</dbReference>
<dbReference type="PROSITE" id="PS50234">
    <property type="entry name" value="VWFA"/>
    <property type="match status" value="1"/>
</dbReference>
<reference evidence="8" key="1">
    <citation type="submission" date="2021-04" db="EMBL/GenBank/DDBJ databases">
        <authorList>
            <consortium name="Molecular Ecology Group"/>
        </authorList>
    </citation>
    <scope>NUCLEOTIDE SEQUENCE</scope>
</reference>
<dbReference type="AlphaFoldDB" id="A0A8S3YS88"/>
<protein>
    <recommendedName>
        <fullName evidence="7">VWFA domain-containing protein</fullName>
    </recommendedName>
</protein>
<keyword evidence="4" id="KW-0677">Repeat</keyword>
<evidence type="ECO:0000256" key="5">
    <source>
        <dbReference type="ARBA" id="ARBA00023180"/>
    </source>
</evidence>
<feature type="chain" id="PRO_5035879829" description="VWFA domain-containing protein" evidence="6">
    <location>
        <begin position="22"/>
        <end position="216"/>
    </location>
</feature>
<evidence type="ECO:0000313" key="9">
    <source>
        <dbReference type="Proteomes" id="UP000678393"/>
    </source>
</evidence>
<proteinExistence type="predicted"/>
<dbReference type="InterPro" id="IPR036465">
    <property type="entry name" value="vWFA_dom_sf"/>
</dbReference>
<dbReference type="EMBL" id="CAJHNH020000822">
    <property type="protein sequence ID" value="CAG5120047.1"/>
    <property type="molecule type" value="Genomic_DNA"/>
</dbReference>
<evidence type="ECO:0000256" key="4">
    <source>
        <dbReference type="ARBA" id="ARBA00022737"/>
    </source>
</evidence>
<dbReference type="CDD" id="cd01472">
    <property type="entry name" value="vWA_collagen"/>
    <property type="match status" value="1"/>
</dbReference>
<evidence type="ECO:0000256" key="3">
    <source>
        <dbReference type="ARBA" id="ARBA00022729"/>
    </source>
</evidence>
<feature type="domain" description="VWFA" evidence="7">
    <location>
        <begin position="33"/>
        <end position="210"/>
    </location>
</feature>
<organism evidence="8 9">
    <name type="scientific">Candidula unifasciata</name>
    <dbReference type="NCBI Taxonomy" id="100452"/>
    <lineage>
        <taxon>Eukaryota</taxon>
        <taxon>Metazoa</taxon>
        <taxon>Spiralia</taxon>
        <taxon>Lophotrochozoa</taxon>
        <taxon>Mollusca</taxon>
        <taxon>Gastropoda</taxon>
        <taxon>Heterobranchia</taxon>
        <taxon>Euthyneura</taxon>
        <taxon>Panpulmonata</taxon>
        <taxon>Eupulmonata</taxon>
        <taxon>Stylommatophora</taxon>
        <taxon>Helicina</taxon>
        <taxon>Helicoidea</taxon>
        <taxon>Geomitridae</taxon>
        <taxon>Candidula</taxon>
    </lineage>
</organism>